<accession>A0A1B6JZI0</accession>
<dbReference type="EMBL" id="GECU01003114">
    <property type="protein sequence ID" value="JAT04593.1"/>
    <property type="molecule type" value="Transcribed_RNA"/>
</dbReference>
<proteinExistence type="predicted"/>
<dbReference type="AlphaFoldDB" id="A0A1B6JZI0"/>
<evidence type="ECO:0000313" key="1">
    <source>
        <dbReference type="EMBL" id="JAT04593.1"/>
    </source>
</evidence>
<sequence>VSVKSISQSRQEVVVLISEKGNRDNTTQTSYTPISLTAFSEFLNRYVRDEVIRNSPLHVNQHVFTFRKSTITTALHSLVVEIALENKEIIMCAFMDLERAFDNINFYFIEKAARRGLSQATITW</sequence>
<name>A0A1B6JZI0_9HEMI</name>
<organism evidence="1">
    <name type="scientific">Homalodisca liturata</name>
    <dbReference type="NCBI Taxonomy" id="320908"/>
    <lineage>
        <taxon>Eukaryota</taxon>
        <taxon>Metazoa</taxon>
        <taxon>Ecdysozoa</taxon>
        <taxon>Arthropoda</taxon>
        <taxon>Hexapoda</taxon>
        <taxon>Insecta</taxon>
        <taxon>Pterygota</taxon>
        <taxon>Neoptera</taxon>
        <taxon>Paraneoptera</taxon>
        <taxon>Hemiptera</taxon>
        <taxon>Auchenorrhyncha</taxon>
        <taxon>Membracoidea</taxon>
        <taxon>Cicadellidae</taxon>
        <taxon>Cicadellinae</taxon>
        <taxon>Proconiini</taxon>
        <taxon>Homalodisca</taxon>
    </lineage>
</organism>
<feature type="non-terminal residue" evidence="1">
    <location>
        <position position="1"/>
    </location>
</feature>
<gene>
    <name evidence="1" type="ORF">g.1408</name>
</gene>
<protein>
    <recommendedName>
        <fullName evidence="2">Reverse transcriptase domain-containing protein</fullName>
    </recommendedName>
</protein>
<evidence type="ECO:0008006" key="2">
    <source>
        <dbReference type="Google" id="ProtNLM"/>
    </source>
</evidence>
<reference evidence="1" key="1">
    <citation type="submission" date="2015-11" db="EMBL/GenBank/DDBJ databases">
        <title>De novo transcriptome assembly of four potential Pierce s Disease insect vectors from Arizona vineyards.</title>
        <authorList>
            <person name="Tassone E.E."/>
        </authorList>
    </citation>
    <scope>NUCLEOTIDE SEQUENCE</scope>
</reference>